<dbReference type="PANTHER" id="PTHR37833">
    <property type="entry name" value="LIPOPROTEIN-RELATED"/>
    <property type="match status" value="1"/>
</dbReference>
<reference evidence="2 3" key="1">
    <citation type="submission" date="2018-02" db="EMBL/GenBank/DDBJ databases">
        <title>Sphingobacterium KA21.</title>
        <authorList>
            <person name="Vasarhelyi B.M."/>
            <person name="Deshmukh S."/>
            <person name="Balint B."/>
            <person name="Kukolya J."/>
        </authorList>
    </citation>
    <scope>NUCLEOTIDE SEQUENCE [LARGE SCALE GENOMIC DNA]</scope>
    <source>
        <strain evidence="2 3">Ka21</strain>
    </source>
</reference>
<gene>
    <name evidence="2" type="ORF">C4F40_17785</name>
</gene>
<feature type="region of interest" description="Disordered" evidence="1">
    <location>
        <begin position="26"/>
        <end position="49"/>
    </location>
</feature>
<feature type="compositionally biased region" description="Polar residues" evidence="1">
    <location>
        <begin position="35"/>
        <end position="46"/>
    </location>
</feature>
<evidence type="ECO:0000313" key="2">
    <source>
        <dbReference type="EMBL" id="MBE8722578.1"/>
    </source>
</evidence>
<accession>A0ABR9TB55</accession>
<evidence type="ECO:0000313" key="3">
    <source>
        <dbReference type="Proteomes" id="UP000618319"/>
    </source>
</evidence>
<dbReference type="InterPro" id="IPR011467">
    <property type="entry name" value="DUF1573"/>
</dbReference>
<dbReference type="RefSeq" id="WP_196938973.1">
    <property type="nucleotide sequence ID" value="NZ_MU158689.1"/>
</dbReference>
<keyword evidence="3" id="KW-1185">Reference proteome</keyword>
<dbReference type="Proteomes" id="UP000618319">
    <property type="component" value="Unassembled WGS sequence"/>
</dbReference>
<dbReference type="InterPro" id="IPR013783">
    <property type="entry name" value="Ig-like_fold"/>
</dbReference>
<dbReference type="PROSITE" id="PS51257">
    <property type="entry name" value="PROKAR_LIPOPROTEIN"/>
    <property type="match status" value="1"/>
</dbReference>
<dbReference type="EMBL" id="PSKQ01000024">
    <property type="protein sequence ID" value="MBE8722578.1"/>
    <property type="molecule type" value="Genomic_DNA"/>
</dbReference>
<protein>
    <recommendedName>
        <fullName evidence="4">DUF1573 domain-containing protein</fullName>
    </recommendedName>
</protein>
<evidence type="ECO:0000256" key="1">
    <source>
        <dbReference type="SAM" id="MobiDB-lite"/>
    </source>
</evidence>
<dbReference type="Pfam" id="PF07610">
    <property type="entry name" value="DUF1573"/>
    <property type="match status" value="1"/>
</dbReference>
<name>A0ABR9TB55_9SPHI</name>
<dbReference type="PANTHER" id="PTHR37833:SF1">
    <property type="entry name" value="SIGNAL PEPTIDE PROTEIN"/>
    <property type="match status" value="1"/>
</dbReference>
<comment type="caution">
    <text evidence="2">The sequence shown here is derived from an EMBL/GenBank/DDBJ whole genome shotgun (WGS) entry which is preliminary data.</text>
</comment>
<dbReference type="Gene3D" id="2.60.40.10">
    <property type="entry name" value="Immunoglobulins"/>
    <property type="match status" value="1"/>
</dbReference>
<sequence length="153" mass="16293">MKFKQLGIGLAAVVFFAACSNQPKTEEASKVDPTEVSTPSENTKSLSGKGKIEFEEDAFDFGTVKEGEVVDHVFEFKNTGEEPVIISAVSASCGCTTPDYTKDPVLPGKEGEIKVAFNSEGQVGTQQKIITVSSNATNKVTTVQIKGTVVKNK</sequence>
<organism evidence="2 3">
    <name type="scientific">Sphingobacterium pedocola</name>
    <dbReference type="NCBI Taxonomy" id="2082722"/>
    <lineage>
        <taxon>Bacteria</taxon>
        <taxon>Pseudomonadati</taxon>
        <taxon>Bacteroidota</taxon>
        <taxon>Sphingobacteriia</taxon>
        <taxon>Sphingobacteriales</taxon>
        <taxon>Sphingobacteriaceae</taxon>
        <taxon>Sphingobacterium</taxon>
    </lineage>
</organism>
<evidence type="ECO:0008006" key="4">
    <source>
        <dbReference type="Google" id="ProtNLM"/>
    </source>
</evidence>
<proteinExistence type="predicted"/>